<evidence type="ECO:0000313" key="2">
    <source>
        <dbReference type="EMBL" id="KAG9248300.1"/>
    </source>
</evidence>
<dbReference type="Proteomes" id="UP000887226">
    <property type="component" value="Unassembled WGS sequence"/>
</dbReference>
<protein>
    <submittedName>
        <fullName evidence="2">Uncharacterized protein</fullName>
    </submittedName>
</protein>
<evidence type="ECO:0000313" key="3">
    <source>
        <dbReference type="Proteomes" id="UP000887226"/>
    </source>
</evidence>
<gene>
    <name evidence="2" type="ORF">BJ878DRAFT_489054</name>
</gene>
<proteinExistence type="predicted"/>
<feature type="signal peptide" evidence="1">
    <location>
        <begin position="1"/>
        <end position="20"/>
    </location>
</feature>
<comment type="caution">
    <text evidence="2">The sequence shown here is derived from an EMBL/GenBank/DDBJ whole genome shotgun (WGS) entry which is preliminary data.</text>
</comment>
<dbReference type="EMBL" id="MU253752">
    <property type="protein sequence ID" value="KAG9248300.1"/>
    <property type="molecule type" value="Genomic_DNA"/>
</dbReference>
<evidence type="ECO:0000256" key="1">
    <source>
        <dbReference type="SAM" id="SignalP"/>
    </source>
</evidence>
<dbReference type="AlphaFoldDB" id="A0A9P7ZB72"/>
<feature type="chain" id="PRO_5040341579" evidence="1">
    <location>
        <begin position="21"/>
        <end position="88"/>
    </location>
</feature>
<keyword evidence="1" id="KW-0732">Signal</keyword>
<organism evidence="2 3">
    <name type="scientific">Calycina marina</name>
    <dbReference type="NCBI Taxonomy" id="1763456"/>
    <lineage>
        <taxon>Eukaryota</taxon>
        <taxon>Fungi</taxon>
        <taxon>Dikarya</taxon>
        <taxon>Ascomycota</taxon>
        <taxon>Pezizomycotina</taxon>
        <taxon>Leotiomycetes</taxon>
        <taxon>Helotiales</taxon>
        <taxon>Pezizellaceae</taxon>
        <taxon>Calycina</taxon>
    </lineage>
</organism>
<sequence>MHLLFALTVAICLFIQHAFARRPPGNIRFKCNEPVVVVGVLQFATIPIPDEASHLRLADQVVDKYILSIYSAASSRTFSKSAPYPWRE</sequence>
<accession>A0A9P7ZB72</accession>
<reference evidence="2" key="1">
    <citation type="journal article" date="2021" name="IMA Fungus">
        <title>Genomic characterization of three marine fungi, including Emericellopsis atlantica sp. nov. with signatures of a generalist lifestyle and marine biomass degradation.</title>
        <authorList>
            <person name="Hagestad O.C."/>
            <person name="Hou L."/>
            <person name="Andersen J.H."/>
            <person name="Hansen E.H."/>
            <person name="Altermark B."/>
            <person name="Li C."/>
            <person name="Kuhnert E."/>
            <person name="Cox R.J."/>
            <person name="Crous P.W."/>
            <person name="Spatafora J.W."/>
            <person name="Lail K."/>
            <person name="Amirebrahimi M."/>
            <person name="Lipzen A."/>
            <person name="Pangilinan J."/>
            <person name="Andreopoulos W."/>
            <person name="Hayes R.D."/>
            <person name="Ng V."/>
            <person name="Grigoriev I.V."/>
            <person name="Jackson S.A."/>
            <person name="Sutton T.D.S."/>
            <person name="Dobson A.D.W."/>
            <person name="Rama T."/>
        </authorList>
    </citation>
    <scope>NUCLEOTIDE SEQUENCE</scope>
    <source>
        <strain evidence="2">TRa3180A</strain>
    </source>
</reference>
<name>A0A9P7ZB72_9HELO</name>
<keyword evidence="3" id="KW-1185">Reference proteome</keyword>